<dbReference type="PROSITE" id="PS50011">
    <property type="entry name" value="PROTEIN_KINASE_DOM"/>
    <property type="match status" value="1"/>
</dbReference>
<accession>A0AAV4IAK1</accession>
<keyword evidence="14" id="KW-1015">Disulfide bond</keyword>
<feature type="transmembrane region" description="Helical" evidence="24">
    <location>
        <begin position="373"/>
        <end position="395"/>
    </location>
</feature>
<dbReference type="InterPro" id="IPR050122">
    <property type="entry name" value="RTK"/>
</dbReference>
<dbReference type="Pfam" id="PF07714">
    <property type="entry name" value="PK_Tyr_Ser-Thr"/>
    <property type="match status" value="1"/>
</dbReference>
<evidence type="ECO:0000313" key="28">
    <source>
        <dbReference type="Proteomes" id="UP000762676"/>
    </source>
</evidence>
<dbReference type="GO" id="GO:0043235">
    <property type="term" value="C:receptor complex"/>
    <property type="evidence" value="ECO:0007669"/>
    <property type="project" value="TreeGrafter"/>
</dbReference>
<dbReference type="Pfam" id="PF07679">
    <property type="entry name" value="I-set"/>
    <property type="match status" value="3"/>
</dbReference>
<feature type="binding site" evidence="20">
    <location>
        <position position="659"/>
    </location>
    <ligand>
        <name>ATP</name>
        <dbReference type="ChEBI" id="CHEBI:30616"/>
    </ligand>
</feature>
<keyword evidence="5 24" id="KW-0812">Transmembrane</keyword>
<dbReference type="InterPro" id="IPR003598">
    <property type="entry name" value="Ig_sub2"/>
</dbReference>
<dbReference type="PROSITE" id="PS50835">
    <property type="entry name" value="IG_LIKE"/>
    <property type="match status" value="3"/>
</dbReference>
<dbReference type="GO" id="GO:0005886">
    <property type="term" value="C:plasma membrane"/>
    <property type="evidence" value="ECO:0007669"/>
    <property type="project" value="TreeGrafter"/>
</dbReference>
<dbReference type="PROSITE" id="PS00109">
    <property type="entry name" value="PROTEIN_KINASE_TYR"/>
    <property type="match status" value="1"/>
</dbReference>
<dbReference type="InterPro" id="IPR013098">
    <property type="entry name" value="Ig_I-set"/>
</dbReference>
<dbReference type="InterPro" id="IPR007110">
    <property type="entry name" value="Ig-like_dom"/>
</dbReference>
<dbReference type="GO" id="GO:0007169">
    <property type="term" value="P:cell surface receptor protein tyrosine kinase signaling pathway"/>
    <property type="evidence" value="ECO:0007669"/>
    <property type="project" value="TreeGrafter"/>
</dbReference>
<dbReference type="PROSITE" id="PS00107">
    <property type="entry name" value="PROTEIN_KINASE_ATP"/>
    <property type="match status" value="1"/>
</dbReference>
<dbReference type="InterPro" id="IPR017441">
    <property type="entry name" value="Protein_kinase_ATP_BS"/>
</dbReference>
<dbReference type="FunFam" id="3.30.200.20:FF:000814">
    <property type="entry name" value="Fibroblast growth factor receptor 2"/>
    <property type="match status" value="1"/>
</dbReference>
<evidence type="ECO:0000256" key="20">
    <source>
        <dbReference type="PIRSR" id="PIRSR000615-2"/>
    </source>
</evidence>
<keyword evidence="21" id="KW-0479">Metal-binding</keyword>
<dbReference type="InterPro" id="IPR000719">
    <property type="entry name" value="Prot_kinase_dom"/>
</dbReference>
<feature type="domain" description="Protein kinase" evidence="25">
    <location>
        <begin position="485"/>
        <end position="768"/>
    </location>
</feature>
<evidence type="ECO:0000256" key="21">
    <source>
        <dbReference type="PIRSR" id="PIRSR000615-3"/>
    </source>
</evidence>
<dbReference type="InterPro" id="IPR020635">
    <property type="entry name" value="Tyr_kinase_cat_dom"/>
</dbReference>
<keyword evidence="4" id="KW-0808">Transferase</keyword>
<evidence type="ECO:0000256" key="1">
    <source>
        <dbReference type="ARBA" id="ARBA00004167"/>
    </source>
</evidence>
<evidence type="ECO:0000256" key="13">
    <source>
        <dbReference type="ARBA" id="ARBA00023137"/>
    </source>
</evidence>
<evidence type="ECO:0000256" key="10">
    <source>
        <dbReference type="ARBA" id="ARBA00022840"/>
    </source>
</evidence>
<evidence type="ECO:0000256" key="24">
    <source>
        <dbReference type="SAM" id="Phobius"/>
    </source>
</evidence>
<evidence type="ECO:0000256" key="3">
    <source>
        <dbReference type="ARBA" id="ARBA00022553"/>
    </source>
</evidence>
<dbReference type="SMART" id="SM00408">
    <property type="entry name" value="IGc2"/>
    <property type="match status" value="3"/>
</dbReference>
<sequence>MWKCHAVSMKAVVYDVIVPIRARSCRPTTAPGFIVNPVLDKVECVGAKLKLNCKARGTPTPFLSWYRHNEMISEHSHIRITKRRTALLVTKLQPEDAGEYSCLAENIHGERWVNFTVTVLNSTQDGCKRSGRGRQGSFKRYQSKKRGKPRWAPSMTEVDTRVGQFSSYIQLHCPYLGNPKPEIEWRKNGKLIENTYNITARMTKQDDYLVIRNLVQSDEANYTCRVFNKYGNLTHTYALEIKQSVPHMPLVHQPQNLTVRVGGTARFVCSLEVSNTHPAYRWDRLLTITNSNGTEVTVAEQLQTSTINMSDPEVLVIQNVTVEDEGKYACHVSNAVGTRTKYAFLEVIDDEEYAAIYGASEEDPGGGSSTTTLMILLGIIGLLVALLTTILMCMYKRLKLKQRGMAAHGQRHMKRIIIMQENHLYYPTKDPDAVAPLVIPQVIIQDGYTSGAAGNRRHRLSSDFTEVSEYELPLDAKWEFPRERLKLGSRLGEGAFGLVVRAEAMGLLNSNSSIPTTVAVKMLKKDATDREMTDLIREMETMKLIGKNKNIINLLGCCTQRGPLYVIVEFAPYGNLRDFLKSHRPPNPGCAPFTPIDPFSADYEQPMIPGSVACCSEDGSGELMMSLTQKDLISFAFQVARGMEYLASKQCIHRDLAARNVLVAEDYVLKLADFGLTRNLQQFDYYRKTTDAWQEDPNRRPCFKQLVQELDYMLTLSLKDEAYLHLEPFDSPTDSQYSSMSHDSTSSSRNSSHSSNSSNSSGDNSVIE</sequence>
<evidence type="ECO:0000256" key="19">
    <source>
        <dbReference type="PIRSR" id="PIRSR000615-1"/>
    </source>
</evidence>
<feature type="region of interest" description="Disordered" evidence="23">
    <location>
        <begin position="733"/>
        <end position="768"/>
    </location>
</feature>
<keyword evidence="9" id="KW-0418">Kinase</keyword>
<evidence type="ECO:0000256" key="2">
    <source>
        <dbReference type="ARBA" id="ARBA00011902"/>
    </source>
</evidence>
<keyword evidence="6" id="KW-0732">Signal</keyword>
<evidence type="ECO:0000259" key="26">
    <source>
        <dbReference type="PROSITE" id="PS50835"/>
    </source>
</evidence>
<keyword evidence="8 20" id="KW-0547">Nucleotide-binding</keyword>
<evidence type="ECO:0000256" key="7">
    <source>
        <dbReference type="ARBA" id="ARBA00022737"/>
    </source>
</evidence>
<keyword evidence="10 20" id="KW-0067">ATP-binding</keyword>
<dbReference type="PIRSF" id="PIRSF000615">
    <property type="entry name" value="TyrPK_CSF1-R"/>
    <property type="match status" value="1"/>
</dbReference>
<feature type="binding site" evidence="21">
    <location>
        <position position="660"/>
    </location>
    <ligand>
        <name>Mg(2+)</name>
        <dbReference type="ChEBI" id="CHEBI:18420"/>
    </ligand>
</feature>
<dbReference type="EMBL" id="BMAT01002374">
    <property type="protein sequence ID" value="GFS05721.1"/>
    <property type="molecule type" value="Genomic_DNA"/>
</dbReference>
<dbReference type="InterPro" id="IPR011009">
    <property type="entry name" value="Kinase-like_dom_sf"/>
</dbReference>
<feature type="domain" description="Ig-like" evidence="26">
    <location>
        <begin position="31"/>
        <end position="118"/>
    </location>
</feature>
<dbReference type="InterPro" id="IPR013783">
    <property type="entry name" value="Ig-like_fold"/>
</dbReference>
<evidence type="ECO:0000256" key="5">
    <source>
        <dbReference type="ARBA" id="ARBA00022692"/>
    </source>
</evidence>
<evidence type="ECO:0000256" key="9">
    <source>
        <dbReference type="ARBA" id="ARBA00022777"/>
    </source>
</evidence>
<keyword evidence="7" id="KW-0677">Repeat</keyword>
<dbReference type="InterPro" id="IPR001245">
    <property type="entry name" value="Ser-Thr/Tyr_kinase_cat_dom"/>
</dbReference>
<evidence type="ECO:0000256" key="11">
    <source>
        <dbReference type="ARBA" id="ARBA00022989"/>
    </source>
</evidence>
<keyword evidence="3" id="KW-0597">Phosphoprotein</keyword>
<dbReference type="Gene3D" id="2.60.40.10">
    <property type="entry name" value="Immunoglobulins"/>
    <property type="match status" value="3"/>
</dbReference>
<feature type="region of interest" description="Disordered" evidence="23">
    <location>
        <begin position="126"/>
        <end position="152"/>
    </location>
</feature>
<dbReference type="GO" id="GO:0004714">
    <property type="term" value="F:transmembrane receptor protein tyrosine kinase activity"/>
    <property type="evidence" value="ECO:0007669"/>
    <property type="project" value="UniProtKB-EC"/>
</dbReference>
<dbReference type="PANTHER" id="PTHR24416:SF550">
    <property type="entry name" value="FIBROBLAST GROWTH FACTOR RECEPTOR HOMOLOG 1-RELATED"/>
    <property type="match status" value="1"/>
</dbReference>
<feature type="active site" description="Proton acceptor" evidence="19">
    <location>
        <position position="655"/>
    </location>
</feature>
<dbReference type="EC" id="2.7.10.1" evidence="2"/>
<dbReference type="Gene3D" id="1.10.510.10">
    <property type="entry name" value="Transferase(Phosphotransferase) domain 1"/>
    <property type="match status" value="1"/>
</dbReference>
<evidence type="ECO:0000256" key="8">
    <source>
        <dbReference type="ARBA" id="ARBA00022741"/>
    </source>
</evidence>
<dbReference type="Gene3D" id="3.30.200.20">
    <property type="entry name" value="Phosphorylase Kinase, domain 1"/>
    <property type="match status" value="1"/>
</dbReference>
<keyword evidence="16" id="KW-0325">Glycoprotein</keyword>
<dbReference type="InterPro" id="IPR008266">
    <property type="entry name" value="Tyr_kinase_AS"/>
</dbReference>
<feature type="binding site" evidence="20">
    <location>
        <begin position="492"/>
        <end position="499"/>
    </location>
    <ligand>
        <name>ATP</name>
        <dbReference type="ChEBI" id="CHEBI:30616"/>
    </ligand>
</feature>
<keyword evidence="21" id="KW-0460">Magnesium</keyword>
<evidence type="ECO:0000256" key="12">
    <source>
        <dbReference type="ARBA" id="ARBA00023136"/>
    </source>
</evidence>
<evidence type="ECO:0000256" key="6">
    <source>
        <dbReference type="ARBA" id="ARBA00022729"/>
    </source>
</evidence>
<evidence type="ECO:0000256" key="18">
    <source>
        <dbReference type="ARBA" id="ARBA00051243"/>
    </source>
</evidence>
<dbReference type="SUPFAM" id="SSF56112">
    <property type="entry name" value="Protein kinase-like (PK-like)"/>
    <property type="match status" value="1"/>
</dbReference>
<evidence type="ECO:0000256" key="22">
    <source>
        <dbReference type="PROSITE-ProRule" id="PRU10141"/>
    </source>
</evidence>
<feature type="binding site" evidence="21">
    <location>
        <position position="673"/>
    </location>
    <ligand>
        <name>Mg(2+)</name>
        <dbReference type="ChEBI" id="CHEBI:18420"/>
    </ligand>
</feature>
<dbReference type="FunFam" id="2.60.40.10:FF:000032">
    <property type="entry name" value="palladin isoform X1"/>
    <property type="match status" value="1"/>
</dbReference>
<dbReference type="FunFam" id="2.60.40.10:FF:000016">
    <property type="entry name" value="Fibroblast growth factor receptor"/>
    <property type="match status" value="1"/>
</dbReference>
<evidence type="ECO:0000256" key="16">
    <source>
        <dbReference type="ARBA" id="ARBA00023180"/>
    </source>
</evidence>
<dbReference type="SUPFAM" id="SSF48726">
    <property type="entry name" value="Immunoglobulin"/>
    <property type="match status" value="3"/>
</dbReference>
<keyword evidence="17" id="KW-0393">Immunoglobulin domain</keyword>
<organism evidence="27 28">
    <name type="scientific">Elysia marginata</name>
    <dbReference type="NCBI Taxonomy" id="1093978"/>
    <lineage>
        <taxon>Eukaryota</taxon>
        <taxon>Metazoa</taxon>
        <taxon>Spiralia</taxon>
        <taxon>Lophotrochozoa</taxon>
        <taxon>Mollusca</taxon>
        <taxon>Gastropoda</taxon>
        <taxon>Heterobranchia</taxon>
        <taxon>Euthyneura</taxon>
        <taxon>Panpulmonata</taxon>
        <taxon>Sacoglossa</taxon>
        <taxon>Placobranchoidea</taxon>
        <taxon>Plakobranchidae</taxon>
        <taxon>Elysia</taxon>
    </lineage>
</organism>
<comment type="catalytic activity">
    <reaction evidence="18">
        <text>L-tyrosyl-[protein] + ATP = O-phospho-L-tyrosyl-[protein] + ADP + H(+)</text>
        <dbReference type="Rhea" id="RHEA:10596"/>
        <dbReference type="Rhea" id="RHEA-COMP:10136"/>
        <dbReference type="Rhea" id="RHEA-COMP:20101"/>
        <dbReference type="ChEBI" id="CHEBI:15378"/>
        <dbReference type="ChEBI" id="CHEBI:30616"/>
        <dbReference type="ChEBI" id="CHEBI:46858"/>
        <dbReference type="ChEBI" id="CHEBI:61978"/>
        <dbReference type="ChEBI" id="CHEBI:456216"/>
        <dbReference type="EC" id="2.7.10.1"/>
    </reaction>
</comment>
<evidence type="ECO:0000256" key="4">
    <source>
        <dbReference type="ARBA" id="ARBA00022679"/>
    </source>
</evidence>
<reference evidence="27 28" key="1">
    <citation type="journal article" date="2021" name="Elife">
        <title>Chloroplast acquisition without the gene transfer in kleptoplastic sea slugs, Plakobranchus ocellatus.</title>
        <authorList>
            <person name="Maeda T."/>
            <person name="Takahashi S."/>
            <person name="Yoshida T."/>
            <person name="Shimamura S."/>
            <person name="Takaki Y."/>
            <person name="Nagai Y."/>
            <person name="Toyoda A."/>
            <person name="Suzuki Y."/>
            <person name="Arimoto A."/>
            <person name="Ishii H."/>
            <person name="Satoh N."/>
            <person name="Nishiyama T."/>
            <person name="Hasebe M."/>
            <person name="Maruyama T."/>
            <person name="Minagawa J."/>
            <person name="Obokata J."/>
            <person name="Shigenobu S."/>
        </authorList>
    </citation>
    <scope>NUCLEOTIDE SEQUENCE [LARGE SCALE GENOMIC DNA]</scope>
</reference>
<dbReference type="AlphaFoldDB" id="A0AAV4IAK1"/>
<keyword evidence="11 24" id="KW-1133">Transmembrane helix</keyword>
<dbReference type="FunFam" id="2.60.40.10:FF:000020">
    <property type="entry name" value="Fibroblast growth factor receptor"/>
    <property type="match status" value="1"/>
</dbReference>
<dbReference type="Proteomes" id="UP000762676">
    <property type="component" value="Unassembled WGS sequence"/>
</dbReference>
<comment type="subcellular location">
    <subcellularLocation>
        <location evidence="1">Membrane</location>
        <topology evidence="1">Single-pass membrane protein</topology>
    </subcellularLocation>
</comment>
<dbReference type="InterPro" id="IPR036179">
    <property type="entry name" value="Ig-like_dom_sf"/>
</dbReference>
<dbReference type="GO" id="GO:0046872">
    <property type="term" value="F:metal ion binding"/>
    <property type="evidence" value="ECO:0007669"/>
    <property type="project" value="UniProtKB-KW"/>
</dbReference>
<dbReference type="SMART" id="SM00219">
    <property type="entry name" value="TyrKc"/>
    <property type="match status" value="1"/>
</dbReference>
<dbReference type="SMART" id="SM00409">
    <property type="entry name" value="IG"/>
    <property type="match status" value="3"/>
</dbReference>
<feature type="domain" description="Ig-like" evidence="26">
    <location>
        <begin position="149"/>
        <end position="240"/>
    </location>
</feature>
<keyword evidence="12 24" id="KW-0472">Membrane</keyword>
<feature type="binding site" evidence="20 22">
    <location>
        <position position="521"/>
    </location>
    <ligand>
        <name>ATP</name>
        <dbReference type="ChEBI" id="CHEBI:30616"/>
    </ligand>
</feature>
<feature type="compositionally biased region" description="Low complexity" evidence="23">
    <location>
        <begin position="735"/>
        <end position="768"/>
    </location>
</feature>
<evidence type="ECO:0000256" key="15">
    <source>
        <dbReference type="ARBA" id="ARBA00023170"/>
    </source>
</evidence>
<keyword evidence="28" id="KW-1185">Reference proteome</keyword>
<gene>
    <name evidence="27" type="ORF">ElyMa_001207400</name>
</gene>
<dbReference type="GO" id="GO:0005524">
    <property type="term" value="F:ATP binding"/>
    <property type="evidence" value="ECO:0007669"/>
    <property type="project" value="UniProtKB-UniRule"/>
</dbReference>
<feature type="domain" description="Ig-like" evidence="26">
    <location>
        <begin position="246"/>
        <end position="346"/>
    </location>
</feature>
<proteinExistence type="predicted"/>
<evidence type="ECO:0000259" key="25">
    <source>
        <dbReference type="PROSITE" id="PS50011"/>
    </source>
</evidence>
<evidence type="ECO:0000256" key="23">
    <source>
        <dbReference type="SAM" id="MobiDB-lite"/>
    </source>
</evidence>
<evidence type="ECO:0000256" key="17">
    <source>
        <dbReference type="ARBA" id="ARBA00023319"/>
    </source>
</evidence>
<keyword evidence="13" id="KW-0829">Tyrosine-protein kinase</keyword>
<evidence type="ECO:0000313" key="27">
    <source>
        <dbReference type="EMBL" id="GFS05721.1"/>
    </source>
</evidence>
<protein>
    <recommendedName>
        <fullName evidence="2">receptor protein-tyrosine kinase</fullName>
        <ecNumber evidence="2">2.7.10.1</ecNumber>
    </recommendedName>
</protein>
<evidence type="ECO:0000256" key="14">
    <source>
        <dbReference type="ARBA" id="ARBA00023157"/>
    </source>
</evidence>
<comment type="caution">
    <text evidence="27">The sequence shown here is derived from an EMBL/GenBank/DDBJ whole genome shotgun (WGS) entry which is preliminary data.</text>
</comment>
<dbReference type="InterPro" id="IPR003599">
    <property type="entry name" value="Ig_sub"/>
</dbReference>
<dbReference type="PANTHER" id="PTHR24416">
    <property type="entry name" value="TYROSINE-PROTEIN KINASE RECEPTOR"/>
    <property type="match status" value="1"/>
</dbReference>
<keyword evidence="15 27" id="KW-0675">Receptor</keyword>
<name>A0AAV4IAK1_9GAST</name>